<evidence type="ECO:0000313" key="3">
    <source>
        <dbReference type="EMBL" id="MFC6647500.1"/>
    </source>
</evidence>
<evidence type="ECO:0000256" key="1">
    <source>
        <dbReference type="SAM" id="SignalP"/>
    </source>
</evidence>
<protein>
    <recommendedName>
        <fullName evidence="5">Lipocalin-like domain-containing protein</fullName>
    </recommendedName>
</protein>
<dbReference type="Proteomes" id="UP001596391">
    <property type="component" value="Unassembled WGS sequence"/>
</dbReference>
<sequence length="270" mass="26665">MRLSNLSSCAKACATLLASTAILFAGCNGAMTSTATNAKAITVTGNWQITAATSNATLPALSGELTGTSTSMTGIFHSNAASACVSPKDAFTVSGSADADNKVTLTGAVAGGTLTITGALAADGKSITNAAYSVSGGSCSLASVSATAQSYASVTGTYTGKFYDKDSATLPVLQMTATLTQSPASDTNGNFTLTGSANLGQNPCFTSPTAVSSAIVTGGSFTMTYTDLIIGNSVTASGTFSTDGKTLTITNWVLNGTCGTDSGTGVMTQQ</sequence>
<gene>
    <name evidence="2" type="ORF">ACFQBQ_00025</name>
    <name evidence="3" type="ORF">ACFQBQ_18385</name>
</gene>
<dbReference type="RefSeq" id="WP_263370606.1">
    <property type="nucleotide sequence ID" value="NZ_JAGSYD010000002.1"/>
</dbReference>
<name>A0ABW1Z4S1_9BACT</name>
<evidence type="ECO:0000313" key="4">
    <source>
        <dbReference type="Proteomes" id="UP001596391"/>
    </source>
</evidence>
<proteinExistence type="predicted"/>
<dbReference type="EMBL" id="JBHSWI010000001">
    <property type="protein sequence ID" value="MFC6644010.1"/>
    <property type="molecule type" value="Genomic_DNA"/>
</dbReference>
<reference evidence="2" key="3">
    <citation type="submission" date="2024-09" db="EMBL/GenBank/DDBJ databases">
        <authorList>
            <person name="Sun Q."/>
            <person name="Mori K."/>
        </authorList>
    </citation>
    <scope>NUCLEOTIDE SEQUENCE</scope>
    <source>
        <strain evidence="2">NBRC 107139</strain>
    </source>
</reference>
<reference evidence="2" key="1">
    <citation type="journal article" date="2014" name="Int. J. Syst. Evol. Microbiol.">
        <title>Complete genome of a new Firmicutes species belonging to the dominant human colonic microbiota ('Ruminococcus bicirculans') reveals two chromosomes and a selective capacity to utilize plant glucans.</title>
        <authorList>
            <consortium name="NISC Comparative Sequencing Program"/>
            <person name="Wegmann U."/>
            <person name="Louis P."/>
            <person name="Goesmann A."/>
            <person name="Henrissat B."/>
            <person name="Duncan S.H."/>
            <person name="Flint H.J."/>
        </authorList>
    </citation>
    <scope>NUCLEOTIDE SEQUENCE</scope>
    <source>
        <strain evidence="2">NBRC 107139</strain>
    </source>
</reference>
<dbReference type="PROSITE" id="PS51257">
    <property type="entry name" value="PROKAR_LIPOPROTEIN"/>
    <property type="match status" value="1"/>
</dbReference>
<comment type="caution">
    <text evidence="2">The sequence shown here is derived from an EMBL/GenBank/DDBJ whole genome shotgun (WGS) entry which is preliminary data.</text>
</comment>
<dbReference type="EMBL" id="JBHSWI010000001">
    <property type="protein sequence ID" value="MFC6647500.1"/>
    <property type="molecule type" value="Genomic_DNA"/>
</dbReference>
<reference evidence="4" key="2">
    <citation type="journal article" date="2019" name="Int. J. Syst. Evol. Microbiol.">
        <title>The Global Catalogue of Microorganisms (GCM) 10K type strain sequencing project: providing services to taxonomists for standard genome sequencing and annotation.</title>
        <authorList>
            <consortium name="The Broad Institute Genomics Platform"/>
            <consortium name="The Broad Institute Genome Sequencing Center for Infectious Disease"/>
            <person name="Wu L."/>
            <person name="Ma J."/>
        </authorList>
    </citation>
    <scope>NUCLEOTIDE SEQUENCE [LARGE SCALE GENOMIC DNA]</scope>
    <source>
        <strain evidence="4">CGMCC 1.16026</strain>
    </source>
</reference>
<evidence type="ECO:0008006" key="5">
    <source>
        <dbReference type="Google" id="ProtNLM"/>
    </source>
</evidence>
<accession>A0ABW1Z4S1</accession>
<organism evidence="2 4">
    <name type="scientific">Granulicella cerasi</name>
    <dbReference type="NCBI Taxonomy" id="741063"/>
    <lineage>
        <taxon>Bacteria</taxon>
        <taxon>Pseudomonadati</taxon>
        <taxon>Acidobacteriota</taxon>
        <taxon>Terriglobia</taxon>
        <taxon>Terriglobales</taxon>
        <taxon>Acidobacteriaceae</taxon>
        <taxon>Granulicella</taxon>
    </lineage>
</organism>
<keyword evidence="1" id="KW-0732">Signal</keyword>
<feature type="chain" id="PRO_5045033304" description="Lipocalin-like domain-containing protein" evidence="1">
    <location>
        <begin position="26"/>
        <end position="270"/>
    </location>
</feature>
<evidence type="ECO:0000313" key="2">
    <source>
        <dbReference type="EMBL" id="MFC6644010.1"/>
    </source>
</evidence>
<feature type="signal peptide" evidence="1">
    <location>
        <begin position="1"/>
        <end position="25"/>
    </location>
</feature>
<keyword evidence="4" id="KW-1185">Reference proteome</keyword>